<evidence type="ECO:0000313" key="2">
    <source>
        <dbReference type="Proteomes" id="UP000053958"/>
    </source>
</evidence>
<proteinExistence type="predicted"/>
<reference evidence="1 2" key="1">
    <citation type="submission" date="2015-04" db="EMBL/GenBank/DDBJ databases">
        <authorList>
            <person name="Heijne W.H."/>
            <person name="Fedorova N.D."/>
            <person name="Nierman W.C."/>
            <person name="Vollebregt A.W."/>
            <person name="Zhao Z."/>
            <person name="Wu L."/>
            <person name="Kumar M."/>
            <person name="Stam H."/>
            <person name="van den Berg M.A."/>
            <person name="Pel H.J."/>
        </authorList>
    </citation>
    <scope>NUCLEOTIDE SEQUENCE [LARGE SCALE GENOMIC DNA]</scope>
    <source>
        <strain evidence="1 2">CBS 393.64</strain>
    </source>
</reference>
<accession>A0A0F4YHS5</accession>
<evidence type="ECO:0000313" key="1">
    <source>
        <dbReference type="EMBL" id="KKA17764.1"/>
    </source>
</evidence>
<organism evidence="1 2">
    <name type="scientific">Rasamsonia emersonii (strain ATCC 16479 / CBS 393.64 / IMI 116815)</name>
    <dbReference type="NCBI Taxonomy" id="1408163"/>
    <lineage>
        <taxon>Eukaryota</taxon>
        <taxon>Fungi</taxon>
        <taxon>Dikarya</taxon>
        <taxon>Ascomycota</taxon>
        <taxon>Pezizomycotina</taxon>
        <taxon>Eurotiomycetes</taxon>
        <taxon>Eurotiomycetidae</taxon>
        <taxon>Eurotiales</taxon>
        <taxon>Trichocomaceae</taxon>
        <taxon>Rasamsonia</taxon>
    </lineage>
</organism>
<dbReference type="EMBL" id="LASV01000561">
    <property type="protein sequence ID" value="KKA17764.1"/>
    <property type="molecule type" value="Genomic_DNA"/>
</dbReference>
<dbReference type="GeneID" id="25320554"/>
<comment type="caution">
    <text evidence="1">The sequence shown here is derived from an EMBL/GenBank/DDBJ whole genome shotgun (WGS) entry which is preliminary data.</text>
</comment>
<protein>
    <submittedName>
        <fullName evidence="1">Uncharacterized protein</fullName>
    </submittedName>
</protein>
<dbReference type="RefSeq" id="XP_013324376.1">
    <property type="nucleotide sequence ID" value="XM_013468922.1"/>
</dbReference>
<sequence length="199" mass="22908">MPHHRHAHRLYLQPCPYQADDRKQFTAEQVLIVSDDGVKNLAAKVRGWRSLRNGKILPKIRTVLNKMLSRDFVVPVRKDIVRRGSRFSLNTHSPGDGLNFTSISSSHEDPRVDEKAFVVRTEETWTETTGTMVLRERHGQDTNLLLLKCRKLEFGFPEFDDSCFDRLQRILLEIRYTSNLGRECYGTPLSGKVARSQAV</sequence>
<gene>
    <name evidence="1" type="ORF">T310_8294</name>
</gene>
<dbReference type="Proteomes" id="UP000053958">
    <property type="component" value="Unassembled WGS sequence"/>
</dbReference>
<name>A0A0F4YHS5_RASE3</name>
<keyword evidence="2" id="KW-1185">Reference proteome</keyword>
<dbReference type="AlphaFoldDB" id="A0A0F4YHS5"/>